<dbReference type="Proteomes" id="UP000192927">
    <property type="component" value="Unassembled WGS sequence"/>
</dbReference>
<feature type="compositionally biased region" description="Polar residues" evidence="2">
    <location>
        <begin position="32"/>
        <end position="41"/>
    </location>
</feature>
<dbReference type="AlphaFoldDB" id="A0A1W5CSC4"/>
<organism evidence="4 5">
    <name type="scientific">Lasallia pustulata</name>
    <dbReference type="NCBI Taxonomy" id="136370"/>
    <lineage>
        <taxon>Eukaryota</taxon>
        <taxon>Fungi</taxon>
        <taxon>Dikarya</taxon>
        <taxon>Ascomycota</taxon>
        <taxon>Pezizomycotina</taxon>
        <taxon>Lecanoromycetes</taxon>
        <taxon>OSLEUM clade</taxon>
        <taxon>Umbilicariomycetidae</taxon>
        <taxon>Umbilicariales</taxon>
        <taxon>Umbilicariaceae</taxon>
        <taxon>Lasallia</taxon>
    </lineage>
</organism>
<dbReference type="GO" id="GO:0008270">
    <property type="term" value="F:zinc ion binding"/>
    <property type="evidence" value="ECO:0007669"/>
    <property type="project" value="UniProtKB-KW"/>
</dbReference>
<keyword evidence="1" id="KW-0862">Zinc</keyword>
<sequence>MAIGQIHRPNKNGGKNKGDNNDSDDEDVKGTSIKSNTSAMVTSSNWRADEVGLFDLQLDISHGEGEIVTNYTPQSRAYYGDSLEHSDQQDHQYTEFDAYENDYYANNQYEQDHGWANHAIEDSHHHDDPTLGEQANNNDNVEANHTITSSYHCRLCPEAFDSNNGLHKHIQSGYTNSSTKEKTTSNDSTKEEAYYIKLNDQFIHSNASNISAKGYGFCGWRYATVEASLSQNRPVTSICLDTGCTASLVDRNFLKEHLPTAEVKKMASPMKVRGLGSGSHAAGDYVELELFLPTTDGRTAVIR</sequence>
<evidence type="ECO:0000259" key="3">
    <source>
        <dbReference type="PROSITE" id="PS50157"/>
    </source>
</evidence>
<dbReference type="InterPro" id="IPR013087">
    <property type="entry name" value="Znf_C2H2_type"/>
</dbReference>
<keyword evidence="5" id="KW-1185">Reference proteome</keyword>
<proteinExistence type="predicted"/>
<dbReference type="EMBL" id="FWEW01000112">
    <property type="protein sequence ID" value="SLM33748.1"/>
    <property type="molecule type" value="Genomic_DNA"/>
</dbReference>
<evidence type="ECO:0000313" key="4">
    <source>
        <dbReference type="EMBL" id="SLM33748.1"/>
    </source>
</evidence>
<name>A0A1W5CSC4_9LECA</name>
<keyword evidence="1" id="KW-0863">Zinc-finger</keyword>
<evidence type="ECO:0000256" key="2">
    <source>
        <dbReference type="SAM" id="MobiDB-lite"/>
    </source>
</evidence>
<feature type="domain" description="C2H2-type" evidence="3">
    <location>
        <begin position="151"/>
        <end position="181"/>
    </location>
</feature>
<accession>A0A1W5CSC4</accession>
<dbReference type="PROSITE" id="PS50157">
    <property type="entry name" value="ZINC_FINGER_C2H2_2"/>
    <property type="match status" value="1"/>
</dbReference>
<reference evidence="5" key="1">
    <citation type="submission" date="2017-03" db="EMBL/GenBank/DDBJ databases">
        <authorList>
            <person name="Sharma R."/>
            <person name="Thines M."/>
        </authorList>
    </citation>
    <scope>NUCLEOTIDE SEQUENCE [LARGE SCALE GENOMIC DNA]</scope>
</reference>
<keyword evidence="1" id="KW-0479">Metal-binding</keyword>
<evidence type="ECO:0000256" key="1">
    <source>
        <dbReference type="PROSITE-ProRule" id="PRU00042"/>
    </source>
</evidence>
<evidence type="ECO:0000313" key="5">
    <source>
        <dbReference type="Proteomes" id="UP000192927"/>
    </source>
</evidence>
<feature type="region of interest" description="Disordered" evidence="2">
    <location>
        <begin position="1"/>
        <end position="41"/>
    </location>
</feature>
<protein>
    <submittedName>
        <fullName evidence="4">Zinc finger, C2H2</fullName>
    </submittedName>
</protein>